<dbReference type="Proteomes" id="UP001362999">
    <property type="component" value="Unassembled WGS sequence"/>
</dbReference>
<dbReference type="InterPro" id="IPR050747">
    <property type="entry name" value="Mitochondrial_chaperone_BCS1"/>
</dbReference>
<dbReference type="InterPro" id="IPR003593">
    <property type="entry name" value="AAA+_ATPase"/>
</dbReference>
<evidence type="ECO:0000256" key="4">
    <source>
        <dbReference type="RuleBase" id="RU003651"/>
    </source>
</evidence>
<sequence>MFPTLVVLISLTVLAFSLYDKSPVAAAVSFVKRTSATPLVTELLRFIFLGTIVGAGRQLGDMIVKLGLSLLVVEAEFSTNDFAYDWVLSYLENNRVWKESRFFKVVARISVPRIPPTPSAMKMDGHPDALYEPASLTPSVFQWQGYWISKKTVTGQSHFTTGQEMGGTLTIRIWSRNRQALDDFVQAARKFYIDSDVPPRKLDRECDRSGGLVTALFHQGDLSYDWMLAFLRSVKVLQDFQDYSISTKQSDLDWGNGPQDLVRYLPAHDTKQQLLFTSPRTGKKTWLQFVVAPGHHNRSSSVETGGSITVMYATSTLELYSVKKSSTWIFSDYILVTGQPWQISLIQAHKIYVEHGVSNVSVRLTDNKGRWAKTLTKNRRAFPSLILPEGIKETLVSDAKQFLESEKWYNEVGVPHRRGYLLYGEPGTGKSTTIHVLAGELGLDIYFISLASPGIDDYSLAKLINDTPSRCILLLEDIDCAFPSRDDTYGEDEDEDTVFDKDGQPVTRSAPPKSAVTLSGLLNVLDSVSSGEGRLTFGTTNHIENLDSALIRAVLNQGPTLMDSLLALCTGPNEVITPSSFVCFATRSPGFDSAHARRASGDSRSDIKTLPLDWWSSGSGSGSRMKCSHLPTMNASPLDPLASIRLPARRAYGSTRLDSI</sequence>
<evidence type="ECO:0000259" key="7">
    <source>
        <dbReference type="SMART" id="SM00382"/>
    </source>
</evidence>
<gene>
    <name evidence="8" type="ORF">R3P38DRAFT_3231263</name>
</gene>
<evidence type="ECO:0000256" key="2">
    <source>
        <dbReference type="ARBA" id="ARBA00007448"/>
    </source>
</evidence>
<organism evidence="8 9">
    <name type="scientific">Favolaschia claudopus</name>
    <dbReference type="NCBI Taxonomy" id="2862362"/>
    <lineage>
        <taxon>Eukaryota</taxon>
        <taxon>Fungi</taxon>
        <taxon>Dikarya</taxon>
        <taxon>Basidiomycota</taxon>
        <taxon>Agaricomycotina</taxon>
        <taxon>Agaricomycetes</taxon>
        <taxon>Agaricomycetidae</taxon>
        <taxon>Agaricales</taxon>
        <taxon>Marasmiineae</taxon>
        <taxon>Mycenaceae</taxon>
        <taxon>Favolaschia</taxon>
    </lineage>
</organism>
<proteinExistence type="inferred from homology"/>
<keyword evidence="4" id="KW-0547">Nucleotide-binding</keyword>
<feature type="domain" description="AAA+ ATPase" evidence="7">
    <location>
        <begin position="416"/>
        <end position="559"/>
    </location>
</feature>
<dbReference type="PROSITE" id="PS00674">
    <property type="entry name" value="AAA"/>
    <property type="match status" value="1"/>
</dbReference>
<name>A0AAV9ZKU1_9AGAR</name>
<dbReference type="InterPro" id="IPR003960">
    <property type="entry name" value="ATPase_AAA_CS"/>
</dbReference>
<dbReference type="SMART" id="SM00382">
    <property type="entry name" value="AAA"/>
    <property type="match status" value="1"/>
</dbReference>
<keyword evidence="3" id="KW-0496">Mitochondrion</keyword>
<dbReference type="AlphaFoldDB" id="A0AAV9ZKU1"/>
<keyword evidence="6" id="KW-0732">Signal</keyword>
<evidence type="ECO:0000256" key="6">
    <source>
        <dbReference type="SAM" id="SignalP"/>
    </source>
</evidence>
<dbReference type="Gene3D" id="3.40.50.300">
    <property type="entry name" value="P-loop containing nucleotide triphosphate hydrolases"/>
    <property type="match status" value="1"/>
</dbReference>
<dbReference type="EMBL" id="JAWWNJ010000134">
    <property type="protein sequence ID" value="KAK6984871.1"/>
    <property type="molecule type" value="Genomic_DNA"/>
</dbReference>
<comment type="similarity">
    <text evidence="2">Belongs to the AAA ATPase family. BCS1 subfamily.</text>
</comment>
<dbReference type="SUPFAM" id="SSF52540">
    <property type="entry name" value="P-loop containing nucleoside triphosphate hydrolases"/>
    <property type="match status" value="1"/>
</dbReference>
<keyword evidence="9" id="KW-1185">Reference proteome</keyword>
<protein>
    <recommendedName>
        <fullName evidence="7">AAA+ ATPase domain-containing protein</fullName>
    </recommendedName>
</protein>
<evidence type="ECO:0000256" key="1">
    <source>
        <dbReference type="ARBA" id="ARBA00004434"/>
    </source>
</evidence>
<comment type="caution">
    <text evidence="8">The sequence shown here is derived from an EMBL/GenBank/DDBJ whole genome shotgun (WGS) entry which is preliminary data.</text>
</comment>
<evidence type="ECO:0000256" key="3">
    <source>
        <dbReference type="ARBA" id="ARBA00022792"/>
    </source>
</evidence>
<reference evidence="8 9" key="1">
    <citation type="journal article" date="2024" name="J Genomics">
        <title>Draft genome sequencing and assembly of Favolaschia claudopus CIRM-BRFM 2984 isolated from oak limbs.</title>
        <authorList>
            <person name="Navarro D."/>
            <person name="Drula E."/>
            <person name="Chaduli D."/>
            <person name="Cazenave R."/>
            <person name="Ahrendt S."/>
            <person name="Wang J."/>
            <person name="Lipzen A."/>
            <person name="Daum C."/>
            <person name="Barry K."/>
            <person name="Grigoriev I.V."/>
            <person name="Favel A."/>
            <person name="Rosso M.N."/>
            <person name="Martin F."/>
        </authorList>
    </citation>
    <scope>NUCLEOTIDE SEQUENCE [LARGE SCALE GENOMIC DNA]</scope>
    <source>
        <strain evidence="8 9">CIRM-BRFM 2984</strain>
    </source>
</reference>
<dbReference type="InterPro" id="IPR003959">
    <property type="entry name" value="ATPase_AAA_core"/>
</dbReference>
<comment type="subcellular location">
    <subcellularLocation>
        <location evidence="1">Mitochondrion inner membrane</location>
        <topology evidence="1">Single-pass membrane protein</topology>
    </subcellularLocation>
</comment>
<dbReference type="Pfam" id="PF00004">
    <property type="entry name" value="AAA"/>
    <property type="match status" value="1"/>
</dbReference>
<accession>A0AAV9ZKU1</accession>
<keyword evidence="4" id="KW-0067">ATP-binding</keyword>
<dbReference type="GO" id="GO:0005524">
    <property type="term" value="F:ATP binding"/>
    <property type="evidence" value="ECO:0007669"/>
    <property type="project" value="UniProtKB-KW"/>
</dbReference>
<keyword evidence="3" id="KW-0999">Mitochondrion inner membrane</keyword>
<dbReference type="GO" id="GO:0005743">
    <property type="term" value="C:mitochondrial inner membrane"/>
    <property type="evidence" value="ECO:0007669"/>
    <property type="project" value="UniProtKB-SubCell"/>
</dbReference>
<feature type="signal peptide" evidence="6">
    <location>
        <begin position="1"/>
        <end position="17"/>
    </location>
</feature>
<feature type="chain" id="PRO_5043328831" description="AAA+ ATPase domain-containing protein" evidence="6">
    <location>
        <begin position="18"/>
        <end position="660"/>
    </location>
</feature>
<evidence type="ECO:0000313" key="8">
    <source>
        <dbReference type="EMBL" id="KAK6984871.1"/>
    </source>
</evidence>
<dbReference type="GO" id="GO:0016887">
    <property type="term" value="F:ATP hydrolysis activity"/>
    <property type="evidence" value="ECO:0007669"/>
    <property type="project" value="InterPro"/>
</dbReference>
<feature type="region of interest" description="Disordered" evidence="5">
    <location>
        <begin position="486"/>
        <end position="512"/>
    </location>
</feature>
<dbReference type="InterPro" id="IPR014851">
    <property type="entry name" value="BCS1_N"/>
</dbReference>
<evidence type="ECO:0000313" key="9">
    <source>
        <dbReference type="Proteomes" id="UP001362999"/>
    </source>
</evidence>
<keyword evidence="3" id="KW-0472">Membrane</keyword>
<evidence type="ECO:0000256" key="5">
    <source>
        <dbReference type="SAM" id="MobiDB-lite"/>
    </source>
</evidence>
<dbReference type="Pfam" id="PF08740">
    <property type="entry name" value="BCS1_N"/>
    <property type="match status" value="1"/>
</dbReference>
<dbReference type="InterPro" id="IPR027417">
    <property type="entry name" value="P-loop_NTPase"/>
</dbReference>
<dbReference type="PANTHER" id="PTHR23070">
    <property type="entry name" value="BCS1 AAA-TYPE ATPASE"/>
    <property type="match status" value="1"/>
</dbReference>